<dbReference type="EMBL" id="FOWC01000005">
    <property type="protein sequence ID" value="SFP50549.1"/>
    <property type="molecule type" value="Genomic_DNA"/>
</dbReference>
<organism evidence="2 3">
    <name type="scientific">Amycolatopsis rubida</name>
    <dbReference type="NCBI Taxonomy" id="112413"/>
    <lineage>
        <taxon>Bacteria</taxon>
        <taxon>Bacillati</taxon>
        <taxon>Actinomycetota</taxon>
        <taxon>Actinomycetes</taxon>
        <taxon>Pseudonocardiales</taxon>
        <taxon>Pseudonocardiaceae</taxon>
        <taxon>Amycolatopsis</taxon>
    </lineage>
</organism>
<evidence type="ECO:0000256" key="1">
    <source>
        <dbReference type="SAM" id="MobiDB-lite"/>
    </source>
</evidence>
<gene>
    <name evidence="2" type="ORF">SAMN05421854_105466</name>
</gene>
<evidence type="ECO:0000313" key="3">
    <source>
        <dbReference type="Proteomes" id="UP000199137"/>
    </source>
</evidence>
<feature type="compositionally biased region" description="Low complexity" evidence="1">
    <location>
        <begin position="1"/>
        <end position="23"/>
    </location>
</feature>
<reference evidence="2 3" key="1">
    <citation type="submission" date="2016-10" db="EMBL/GenBank/DDBJ databases">
        <authorList>
            <person name="de Groot N.N."/>
        </authorList>
    </citation>
    <scope>NUCLEOTIDE SEQUENCE [LARGE SCALE GENOMIC DNA]</scope>
    <source>
        <strain evidence="2 3">DSM 44637</strain>
    </source>
</reference>
<dbReference type="Proteomes" id="UP000199137">
    <property type="component" value="Unassembled WGS sequence"/>
</dbReference>
<dbReference type="AlphaFoldDB" id="A0A1I5QW86"/>
<sequence>MDNQLSSDLSDPSPDPADSGAGATIKSGLDLGMCAYRSNRAEAERGGLSRTARGEQAGIPRRKAKTQRTTLRPRTKYATTPSPSAKHPLSTEATGKLNASTAHPANPPAATAFGAAPSSLRRVNAEAFATA</sequence>
<feature type="compositionally biased region" description="Low complexity" evidence="1">
    <location>
        <begin position="98"/>
        <end position="117"/>
    </location>
</feature>
<evidence type="ECO:0000313" key="2">
    <source>
        <dbReference type="EMBL" id="SFP50549.1"/>
    </source>
</evidence>
<accession>A0A1I5QW86</accession>
<proteinExistence type="predicted"/>
<name>A0A1I5QW86_9PSEU</name>
<feature type="region of interest" description="Disordered" evidence="1">
    <location>
        <begin position="41"/>
        <end position="131"/>
    </location>
</feature>
<feature type="compositionally biased region" description="Basic residues" evidence="1">
    <location>
        <begin position="60"/>
        <end position="75"/>
    </location>
</feature>
<feature type="region of interest" description="Disordered" evidence="1">
    <location>
        <begin position="1"/>
        <end position="28"/>
    </location>
</feature>
<protein>
    <submittedName>
        <fullName evidence="2">Uncharacterized protein</fullName>
    </submittedName>
</protein>